<dbReference type="CDD" id="cd14833">
    <property type="entry name" value="AP2_sigma"/>
    <property type="match status" value="1"/>
</dbReference>
<dbReference type="GO" id="GO:0035615">
    <property type="term" value="F:clathrin adaptor activity"/>
    <property type="evidence" value="ECO:0007669"/>
    <property type="project" value="InterPro"/>
</dbReference>
<evidence type="ECO:0000256" key="4">
    <source>
        <dbReference type="ARBA" id="ARBA00022448"/>
    </source>
</evidence>
<dbReference type="InterPro" id="IPR011012">
    <property type="entry name" value="Longin-like_dom_sf"/>
</dbReference>
<dbReference type="GO" id="GO:0030122">
    <property type="term" value="C:AP-2 adaptor complex"/>
    <property type="evidence" value="ECO:0007669"/>
    <property type="project" value="InterPro"/>
</dbReference>
<proteinExistence type="inferred from homology"/>
<evidence type="ECO:0000256" key="5">
    <source>
        <dbReference type="ARBA" id="ARBA00022475"/>
    </source>
</evidence>
<evidence type="ECO:0000256" key="2">
    <source>
        <dbReference type="ARBA" id="ARBA00004277"/>
    </source>
</evidence>
<evidence type="ECO:0000313" key="12">
    <source>
        <dbReference type="EMBL" id="CAE0485925.1"/>
    </source>
</evidence>
<keyword evidence="6" id="KW-0254">Endocytosis</keyword>
<protein>
    <recommendedName>
        <fullName evidence="10">AP complex subunit sigma</fullName>
    </recommendedName>
</protein>
<keyword evidence="7 10" id="KW-0653">Protein transport</keyword>
<evidence type="ECO:0000256" key="10">
    <source>
        <dbReference type="PIRNR" id="PIRNR015588"/>
    </source>
</evidence>
<reference evidence="12" key="1">
    <citation type="submission" date="2021-01" db="EMBL/GenBank/DDBJ databases">
        <authorList>
            <person name="Corre E."/>
            <person name="Pelletier E."/>
            <person name="Niang G."/>
            <person name="Scheremetjew M."/>
            <person name="Finn R."/>
            <person name="Kale V."/>
            <person name="Holt S."/>
            <person name="Cochrane G."/>
            <person name="Meng A."/>
            <person name="Brown T."/>
            <person name="Cohen L."/>
        </authorList>
    </citation>
    <scope>NUCLEOTIDE SEQUENCE</scope>
    <source>
        <strain evidence="12">CCMP1320</strain>
    </source>
</reference>
<dbReference type="SUPFAM" id="SSF64356">
    <property type="entry name" value="SNARE-like"/>
    <property type="match status" value="1"/>
</dbReference>
<dbReference type="PIRSF" id="PIRSF015588">
    <property type="entry name" value="AP_complex_sigma"/>
    <property type="match status" value="1"/>
</dbReference>
<keyword evidence="5" id="KW-1003">Cell membrane</keyword>
<gene>
    <name evidence="12" type="ORF">DTER00134_LOCUS964</name>
</gene>
<evidence type="ECO:0000256" key="9">
    <source>
        <dbReference type="ARBA" id="ARBA00023176"/>
    </source>
</evidence>
<comment type="subcellular location">
    <subcellularLocation>
        <location evidence="1">Cell membrane</location>
    </subcellularLocation>
    <subcellularLocation>
        <location evidence="2">Membrane</location>
        <location evidence="2">Coated pit</location>
        <topology evidence="2">Peripheral membrane protein</topology>
        <orientation evidence="2">Cytoplasmic side</orientation>
    </subcellularLocation>
</comment>
<feature type="domain" description="AP complex mu/sigma subunit" evidence="11">
    <location>
        <begin position="1"/>
        <end position="140"/>
    </location>
</feature>
<evidence type="ECO:0000256" key="7">
    <source>
        <dbReference type="ARBA" id="ARBA00022927"/>
    </source>
</evidence>
<dbReference type="FunFam" id="3.30.450.60:FF:000004">
    <property type="entry name" value="AP complex subunit sigma"/>
    <property type="match status" value="1"/>
</dbReference>
<evidence type="ECO:0000259" key="11">
    <source>
        <dbReference type="Pfam" id="PF01217"/>
    </source>
</evidence>
<dbReference type="EMBL" id="HBIP01002347">
    <property type="protein sequence ID" value="CAE0485925.1"/>
    <property type="molecule type" value="Transcribed_RNA"/>
</dbReference>
<evidence type="ECO:0000256" key="1">
    <source>
        <dbReference type="ARBA" id="ARBA00004236"/>
    </source>
</evidence>
<keyword evidence="9" id="KW-0168">Coated pit</keyword>
<comment type="similarity">
    <text evidence="3 10">Belongs to the adaptor complexes small subunit family.</text>
</comment>
<dbReference type="GO" id="GO:0006886">
    <property type="term" value="P:intracellular protein transport"/>
    <property type="evidence" value="ECO:0007669"/>
    <property type="project" value="UniProtKB-UniRule"/>
</dbReference>
<evidence type="ECO:0000256" key="6">
    <source>
        <dbReference type="ARBA" id="ARBA00022583"/>
    </source>
</evidence>
<dbReference type="GO" id="GO:0072583">
    <property type="term" value="P:clathrin-dependent endocytosis"/>
    <property type="evidence" value="ECO:0007669"/>
    <property type="project" value="InterPro"/>
</dbReference>
<dbReference type="InterPro" id="IPR022775">
    <property type="entry name" value="AP_mu_sigma_su"/>
</dbReference>
<evidence type="ECO:0000256" key="3">
    <source>
        <dbReference type="ARBA" id="ARBA00006972"/>
    </source>
</evidence>
<name>A0A7S3QKS3_DUNTE</name>
<organism evidence="12">
    <name type="scientific">Dunaliella tertiolecta</name>
    <name type="common">Green alga</name>
    <dbReference type="NCBI Taxonomy" id="3047"/>
    <lineage>
        <taxon>Eukaryota</taxon>
        <taxon>Viridiplantae</taxon>
        <taxon>Chlorophyta</taxon>
        <taxon>core chlorophytes</taxon>
        <taxon>Chlorophyceae</taxon>
        <taxon>CS clade</taxon>
        <taxon>Chlamydomonadales</taxon>
        <taxon>Dunaliellaceae</taxon>
        <taxon>Dunaliella</taxon>
    </lineage>
</organism>
<dbReference type="Gene3D" id="3.30.450.60">
    <property type="match status" value="1"/>
</dbReference>
<dbReference type="AlphaFoldDB" id="A0A7S3QKS3"/>
<sequence>MIRFILLQNRAGRTRLAKYYAPIPDAEKRKLEYEVHRLVVNRDPKHTNMVEYRTYKVIYRRYAGLFFSMCIDVSDNELALIEAIHLFVEILDHYFENVCELDLVFNFHKVYLILDEFICGGEIQETAKKVILERLAELDKIIT</sequence>
<dbReference type="PANTHER" id="PTHR11753">
    <property type="entry name" value="ADAPTOR COMPLEXES SMALL SUBUNIT FAMILY"/>
    <property type="match status" value="1"/>
</dbReference>
<evidence type="ECO:0000256" key="8">
    <source>
        <dbReference type="ARBA" id="ARBA00023136"/>
    </source>
</evidence>
<dbReference type="InterPro" id="IPR027156">
    <property type="entry name" value="APS2"/>
</dbReference>
<keyword evidence="4 10" id="KW-0813">Transport</keyword>
<accession>A0A7S3QKS3</accession>
<dbReference type="InterPro" id="IPR016635">
    <property type="entry name" value="AP_complex_ssu"/>
</dbReference>
<keyword evidence="8 10" id="KW-0472">Membrane</keyword>
<dbReference type="Pfam" id="PF01217">
    <property type="entry name" value="Clat_adaptor_s"/>
    <property type="match status" value="1"/>
</dbReference>